<dbReference type="Proteomes" id="UP000663842">
    <property type="component" value="Unassembled WGS sequence"/>
</dbReference>
<dbReference type="EMBL" id="CAJOBF010002185">
    <property type="protein sequence ID" value="CAF4016223.1"/>
    <property type="molecule type" value="Genomic_DNA"/>
</dbReference>
<dbReference type="EMBL" id="CAJNRF010000197">
    <property type="protein sequence ID" value="CAF1947149.1"/>
    <property type="molecule type" value="Genomic_DNA"/>
</dbReference>
<protein>
    <submittedName>
        <fullName evidence="2">Uncharacterized protein</fullName>
    </submittedName>
</protein>
<dbReference type="Proteomes" id="UP000663866">
    <property type="component" value="Unassembled WGS sequence"/>
</dbReference>
<accession>A0A816YHF2</accession>
<evidence type="ECO:0000313" key="5">
    <source>
        <dbReference type="Proteomes" id="UP000663866"/>
    </source>
</evidence>
<dbReference type="Proteomes" id="UP000663856">
    <property type="component" value="Unassembled WGS sequence"/>
</dbReference>
<dbReference type="EMBL" id="CAJNRG010014943">
    <property type="protein sequence ID" value="CAF2159523.1"/>
    <property type="molecule type" value="Genomic_DNA"/>
</dbReference>
<dbReference type="Proteomes" id="UP000663887">
    <property type="component" value="Unassembled WGS sequence"/>
</dbReference>
<sequence>MDKYRNLDLTDEQCYTILLQGVAELQSLAGDVGITRKTLSSISEEECNKSTNISNVEEILQIIKQTTDIARFAMILLVRGAQMSALNASQKSKSFSSFSSAISYLREEYSSYHPPKHLLVEWEGNAMLIDLFVKTEGLYCSRYVAQDMFDICLETFDWLRSFADNHQ</sequence>
<reference evidence="2" key="1">
    <citation type="submission" date="2021-02" db="EMBL/GenBank/DDBJ databases">
        <authorList>
            <person name="Nowell W R."/>
        </authorList>
    </citation>
    <scope>NUCLEOTIDE SEQUENCE</scope>
</reference>
<gene>
    <name evidence="3" type="ORF">OVN521_LOCUS3102</name>
    <name evidence="4" type="ORF">UXM345_LOCUS17079</name>
    <name evidence="1" type="ORF">WKI299_LOCUS2217</name>
    <name evidence="2" type="ORF">XDN619_LOCUS30249</name>
</gene>
<evidence type="ECO:0000313" key="1">
    <source>
        <dbReference type="EMBL" id="CAF1947149.1"/>
    </source>
</evidence>
<dbReference type="AlphaFoldDB" id="A0A816YHF2"/>
<dbReference type="EMBL" id="CAJOBG010000259">
    <property type="protein sequence ID" value="CAF3787340.1"/>
    <property type="molecule type" value="Genomic_DNA"/>
</dbReference>
<organism evidence="2 6">
    <name type="scientific">Rotaria magnacalcarata</name>
    <dbReference type="NCBI Taxonomy" id="392030"/>
    <lineage>
        <taxon>Eukaryota</taxon>
        <taxon>Metazoa</taxon>
        <taxon>Spiralia</taxon>
        <taxon>Gnathifera</taxon>
        <taxon>Rotifera</taxon>
        <taxon>Eurotatoria</taxon>
        <taxon>Bdelloidea</taxon>
        <taxon>Philodinida</taxon>
        <taxon>Philodinidae</taxon>
        <taxon>Rotaria</taxon>
    </lineage>
</organism>
<evidence type="ECO:0000313" key="6">
    <source>
        <dbReference type="Proteomes" id="UP000663887"/>
    </source>
</evidence>
<name>A0A816YHF2_9BILA</name>
<evidence type="ECO:0000313" key="3">
    <source>
        <dbReference type="EMBL" id="CAF3787340.1"/>
    </source>
</evidence>
<keyword evidence="5" id="KW-1185">Reference proteome</keyword>
<proteinExistence type="predicted"/>
<evidence type="ECO:0000313" key="2">
    <source>
        <dbReference type="EMBL" id="CAF2159523.1"/>
    </source>
</evidence>
<evidence type="ECO:0000313" key="4">
    <source>
        <dbReference type="EMBL" id="CAF4016223.1"/>
    </source>
</evidence>
<comment type="caution">
    <text evidence="2">The sequence shown here is derived from an EMBL/GenBank/DDBJ whole genome shotgun (WGS) entry which is preliminary data.</text>
</comment>